<dbReference type="GeneID" id="30026284"/>
<accession>A0A166WVF8</accession>
<name>A0A166WVF8_CORFA</name>
<dbReference type="RefSeq" id="XP_018699223.1">
    <property type="nucleotide sequence ID" value="XM_018853591.1"/>
</dbReference>
<keyword evidence="3" id="KW-1185">Reference proteome</keyword>
<feature type="compositionally biased region" description="Basic and acidic residues" evidence="1">
    <location>
        <begin position="1"/>
        <end position="24"/>
    </location>
</feature>
<feature type="region of interest" description="Disordered" evidence="1">
    <location>
        <begin position="89"/>
        <end position="130"/>
    </location>
</feature>
<reference evidence="2 3" key="1">
    <citation type="journal article" date="2016" name="Genome Biol. Evol.">
        <title>Divergent and convergent evolution of fungal pathogenicity.</title>
        <authorList>
            <person name="Shang Y."/>
            <person name="Xiao G."/>
            <person name="Zheng P."/>
            <person name="Cen K."/>
            <person name="Zhan S."/>
            <person name="Wang C."/>
        </authorList>
    </citation>
    <scope>NUCLEOTIDE SEQUENCE [LARGE SCALE GENOMIC DNA]</scope>
    <source>
        <strain evidence="2 3">ARSEF 2679</strain>
    </source>
</reference>
<dbReference type="Proteomes" id="UP000076744">
    <property type="component" value="Unassembled WGS sequence"/>
</dbReference>
<dbReference type="OrthoDB" id="5152453at2759"/>
<sequence length="150" mass="16929">MAYSTDMEKAMALREEKQERRDASDDIPNAWQQAVNPGEGDSICNNISTKEMEKAVLHTETQPPAQTLGQHPSVFKTAEVVMIPKPNKRNLSDVSTWRPISPPYLPQQRTRTGGCKKEWHTPPSNTASIPARPEHVDIVVSLNYDMRKHL</sequence>
<proteinExistence type="predicted"/>
<protein>
    <submittedName>
        <fullName evidence="2">Uncharacterized protein</fullName>
    </submittedName>
</protein>
<comment type="caution">
    <text evidence="2">The sequence shown here is derived from an EMBL/GenBank/DDBJ whole genome shotgun (WGS) entry which is preliminary data.</text>
</comment>
<evidence type="ECO:0000313" key="2">
    <source>
        <dbReference type="EMBL" id="OAA35144.1"/>
    </source>
</evidence>
<evidence type="ECO:0000313" key="3">
    <source>
        <dbReference type="Proteomes" id="UP000076744"/>
    </source>
</evidence>
<dbReference type="STRING" id="1081104.A0A166WVF8"/>
<dbReference type="AlphaFoldDB" id="A0A166WVF8"/>
<feature type="region of interest" description="Disordered" evidence="1">
    <location>
        <begin position="1"/>
        <end position="42"/>
    </location>
</feature>
<evidence type="ECO:0000256" key="1">
    <source>
        <dbReference type="SAM" id="MobiDB-lite"/>
    </source>
</evidence>
<gene>
    <name evidence="2" type="ORF">ISF_09992</name>
</gene>
<dbReference type="EMBL" id="AZHB01000127">
    <property type="protein sequence ID" value="OAA35144.1"/>
    <property type="molecule type" value="Genomic_DNA"/>
</dbReference>
<organism evidence="2 3">
    <name type="scientific">Cordyceps fumosorosea (strain ARSEF 2679)</name>
    <name type="common">Isaria fumosorosea</name>
    <dbReference type="NCBI Taxonomy" id="1081104"/>
    <lineage>
        <taxon>Eukaryota</taxon>
        <taxon>Fungi</taxon>
        <taxon>Dikarya</taxon>
        <taxon>Ascomycota</taxon>
        <taxon>Pezizomycotina</taxon>
        <taxon>Sordariomycetes</taxon>
        <taxon>Hypocreomycetidae</taxon>
        <taxon>Hypocreales</taxon>
        <taxon>Cordycipitaceae</taxon>
        <taxon>Cordyceps</taxon>
    </lineage>
</organism>